<dbReference type="InterPro" id="IPR028589">
    <property type="entry name" value="SPB1-like"/>
</dbReference>
<evidence type="ECO:0000256" key="4">
    <source>
        <dbReference type="ARBA" id="ARBA00022603"/>
    </source>
</evidence>
<feature type="compositionally biased region" description="Basic and acidic residues" evidence="9">
    <location>
        <begin position="578"/>
        <end position="588"/>
    </location>
</feature>
<evidence type="ECO:0000256" key="3">
    <source>
        <dbReference type="ARBA" id="ARBA00022552"/>
    </source>
</evidence>
<feature type="domain" description="DUF3381" evidence="12">
    <location>
        <begin position="293"/>
        <end position="459"/>
    </location>
</feature>
<evidence type="ECO:0000259" key="11">
    <source>
        <dbReference type="Pfam" id="PF07780"/>
    </source>
</evidence>
<feature type="compositionally biased region" description="Acidic residues" evidence="9">
    <location>
        <begin position="410"/>
        <end position="431"/>
    </location>
</feature>
<dbReference type="InterPro" id="IPR015507">
    <property type="entry name" value="rRNA-MeTfrase_E"/>
</dbReference>
<feature type="binding site" evidence="8">
    <location>
        <position position="61"/>
    </location>
    <ligand>
        <name>S-adenosyl-L-methionine</name>
        <dbReference type="ChEBI" id="CHEBI:59789"/>
    </ligand>
</feature>
<dbReference type="GO" id="GO:0030687">
    <property type="term" value="C:preribosome, large subunit precursor"/>
    <property type="evidence" value="ECO:0007669"/>
    <property type="project" value="TreeGrafter"/>
</dbReference>
<dbReference type="RefSeq" id="XP_029215783.1">
    <property type="nucleotide sequence ID" value="XM_029360968.1"/>
</dbReference>
<dbReference type="STRING" id="94643.A0A2A9M3H7"/>
<keyword evidence="3 8" id="KW-0698">rRNA processing</keyword>
<dbReference type="HAMAP" id="MF_01547">
    <property type="entry name" value="RNA_methyltr_E"/>
    <property type="match status" value="1"/>
</dbReference>
<dbReference type="Gene3D" id="3.40.50.150">
    <property type="entry name" value="Vaccinia Virus protein VP39"/>
    <property type="match status" value="1"/>
</dbReference>
<feature type="binding site" evidence="8">
    <location>
        <position position="122"/>
    </location>
    <ligand>
        <name>S-adenosyl-L-methionine</name>
        <dbReference type="ChEBI" id="CHEBI:59789"/>
    </ligand>
</feature>
<dbReference type="GO" id="GO:0008650">
    <property type="term" value="F:rRNA (uridine-2'-O-)-methyltransferase activity"/>
    <property type="evidence" value="ECO:0007669"/>
    <property type="project" value="TreeGrafter"/>
</dbReference>
<feature type="compositionally biased region" description="Acidic residues" evidence="9">
    <location>
        <begin position="618"/>
        <end position="627"/>
    </location>
</feature>
<dbReference type="Pfam" id="PF07780">
    <property type="entry name" value="Spb1_C"/>
    <property type="match status" value="1"/>
</dbReference>
<feature type="region of interest" description="Disordered" evidence="9">
    <location>
        <begin position="942"/>
        <end position="1015"/>
    </location>
</feature>
<keyword evidence="7 8" id="KW-0539">Nucleus</keyword>
<comment type="caution">
    <text evidence="13">The sequence shown here is derived from an EMBL/GenBank/DDBJ whole genome shotgun (WGS) entry which is preliminary data.</text>
</comment>
<evidence type="ECO:0000256" key="7">
    <source>
        <dbReference type="ARBA" id="ARBA00023242"/>
    </source>
</evidence>
<dbReference type="InterPro" id="IPR024576">
    <property type="entry name" value="rRNA_MeTfrase_Spb1_DUF3381"/>
</dbReference>
<comment type="similarity">
    <text evidence="8">Belongs to the class I-like SAM-binding methyltransferase superfamily. RNA methyltransferase RlmE family. SPB1 subfamily.</text>
</comment>
<dbReference type="PANTHER" id="PTHR10920:SF13">
    <property type="entry name" value="PRE-RRNA 2'-O-RIBOSE RNA METHYLTRANSFERASE FTSJ3"/>
    <property type="match status" value="1"/>
</dbReference>
<feature type="binding site" evidence="8">
    <location>
        <position position="97"/>
    </location>
    <ligand>
        <name>S-adenosyl-L-methionine</name>
        <dbReference type="ChEBI" id="CHEBI:59789"/>
    </ligand>
</feature>
<organism evidence="13 14">
    <name type="scientific">Besnoitia besnoiti</name>
    <name type="common">Apicomplexan protozoan</name>
    <dbReference type="NCBI Taxonomy" id="94643"/>
    <lineage>
        <taxon>Eukaryota</taxon>
        <taxon>Sar</taxon>
        <taxon>Alveolata</taxon>
        <taxon>Apicomplexa</taxon>
        <taxon>Conoidasida</taxon>
        <taxon>Coccidia</taxon>
        <taxon>Eucoccidiorida</taxon>
        <taxon>Eimeriorina</taxon>
        <taxon>Sarcocystidae</taxon>
        <taxon>Besnoitia</taxon>
    </lineage>
</organism>
<dbReference type="KEGG" id="bbes:BESB_022660"/>
<proteinExistence type="inferred from homology"/>
<keyword evidence="5 8" id="KW-0808">Transferase</keyword>
<feature type="region of interest" description="Disordered" evidence="9">
    <location>
        <begin position="227"/>
        <end position="256"/>
    </location>
</feature>
<dbReference type="Pfam" id="PF11861">
    <property type="entry name" value="DUF3381"/>
    <property type="match status" value="1"/>
</dbReference>
<comment type="subcellular location">
    <subcellularLocation>
        <location evidence="1 8">Nucleus</location>
        <location evidence="1 8">Nucleolus</location>
    </subcellularLocation>
</comment>
<evidence type="ECO:0000256" key="5">
    <source>
        <dbReference type="ARBA" id="ARBA00022679"/>
    </source>
</evidence>
<sequence length="1015" mass="112929">MAGGDQRKKKKGKERLDKFYHLAKEQGYRARSAFKLLQLSQRFNLFQKKCNSVVDLCAAPGGWLQVAAKHCPVASTIIGVDLVPIQPIRGVQTFTGDITLPQTAARIRKLVKVGEVDLVLHDGSPNMGTDWSVDAFNQNVLVLSAAKLASQILCLGGTFVTKVFRSADYAALLYVLQTLFDRVDATKPQASRAVSAEIFLVCRGFKKPQVLDERLFEPRHVFLQAGDDGRADEEEAATRKKRAAAAGEDAEADDDADGEGIFFGTKGGKKGQFAELVRRRAKRHRNGDLLAGLRRVSVDEFFRSKDSTTLLVEQAREIFFQSRVAPTASLAASAPASAPASAAALELEAAVKNHRLTTPEVLACLADVQVLGKAELAALLKWRFRGKKEVFFALGLSTRAPDADARTGEAEAEDEDQAQEGEDADQDEEIDEELTRLHDTVKRREARQQRRAAQKQKQLEMRKKLTRGAFFDAAEGPLDPDLFRFDRKAIDLLEKEKQLVDASLLLTGGEDDDECQRRDRRAQRGGEGEDIAEGSQGESDDDVDDEDLDDVDRMEVELTLAHRLKKQRAKEAAVAGNKKKETRREKVTGEWVEELQAFRNSVQRRAGEALAEKRRAEEEEDDGEEGGDADKEVFDDAPSPAAAAAGKAHTQADRWFSQPMFGSLPSLEGDSTSASQPGAEEEDDFNPVFDSARFAAADAGQRRAKRARDSDDSDSDEEEGDSTPRESEATASEIMRELDDQELPQVPLSEKQQQKKKRAAQAEKERQKKLRKKHSGAHGGLTPPDSEDEDDKTGLRGRHRIEEVPAQQEIQKPSDPDEIAQIQALGALMVQKSTRMDLIDGAYNRYAFNDDALPEWFEEDEKAHTRPELPITKELMREYRQKLLDISRRPIRKVQEARARKKMREQRRLQKVKSQAAAVAESTEFTEAAKARAIDKIARKARRAEGKRDKDYVVSRRVGGGKMAQKKAGKKGDGNNKVKLVDRRLKKDKRAMKAAMKKKGGKRGGFKKRGKGGRK</sequence>
<dbReference type="PANTHER" id="PTHR10920">
    <property type="entry name" value="RIBOSOMAL RNA METHYLTRANSFERASE"/>
    <property type="match status" value="1"/>
</dbReference>
<dbReference type="EC" id="2.1.1.-" evidence="8"/>
<evidence type="ECO:0000259" key="10">
    <source>
        <dbReference type="Pfam" id="PF01728"/>
    </source>
</evidence>
<dbReference type="FunFam" id="3.40.50.150:FF:000004">
    <property type="entry name" value="AdoMet-dependent rRNA methyltransferase SPB1"/>
    <property type="match status" value="1"/>
</dbReference>
<comment type="catalytic activity">
    <reaction evidence="8">
        <text>a ribonucleotide in rRNA + S-adenosyl-L-methionine = a 2'-O-methylribonucleotide in rRNA + S-adenosyl-L-homocysteine + H(+)</text>
        <dbReference type="Rhea" id="RHEA:48628"/>
        <dbReference type="Rhea" id="RHEA-COMP:12164"/>
        <dbReference type="Rhea" id="RHEA-COMP:12165"/>
        <dbReference type="ChEBI" id="CHEBI:15378"/>
        <dbReference type="ChEBI" id="CHEBI:57856"/>
        <dbReference type="ChEBI" id="CHEBI:59789"/>
        <dbReference type="ChEBI" id="CHEBI:90675"/>
        <dbReference type="ChEBI" id="CHEBI:90676"/>
    </reaction>
</comment>
<feature type="active site" description="Proton acceptor" evidence="8">
    <location>
        <position position="162"/>
    </location>
</feature>
<feature type="region of interest" description="Disordered" evidence="9">
    <location>
        <begin position="564"/>
        <end position="815"/>
    </location>
</feature>
<evidence type="ECO:0000256" key="8">
    <source>
        <dbReference type="HAMAP-Rule" id="MF_03163"/>
    </source>
</evidence>
<evidence type="ECO:0000313" key="14">
    <source>
        <dbReference type="Proteomes" id="UP000224006"/>
    </source>
</evidence>
<feature type="compositionally biased region" description="Basic and acidic residues" evidence="9">
    <location>
        <begin position="722"/>
        <end position="738"/>
    </location>
</feature>
<feature type="region of interest" description="Disordered" evidence="9">
    <location>
        <begin position="506"/>
        <end position="549"/>
    </location>
</feature>
<feature type="compositionally biased region" description="Basic residues" evidence="9">
    <location>
        <begin position="767"/>
        <end position="776"/>
    </location>
</feature>
<dbReference type="EMBL" id="NWUJ01000013">
    <property type="protein sequence ID" value="PFH31774.1"/>
    <property type="molecule type" value="Genomic_DNA"/>
</dbReference>
<accession>A0A2A9M3H7</accession>
<feature type="binding site" evidence="8">
    <location>
        <position position="81"/>
    </location>
    <ligand>
        <name>S-adenosyl-L-methionine</name>
        <dbReference type="ChEBI" id="CHEBI:59789"/>
    </ligand>
</feature>
<dbReference type="InterPro" id="IPR050082">
    <property type="entry name" value="RNA_methyltr_RlmE"/>
</dbReference>
<evidence type="ECO:0000256" key="6">
    <source>
        <dbReference type="ARBA" id="ARBA00022691"/>
    </source>
</evidence>
<dbReference type="SUPFAM" id="SSF53335">
    <property type="entry name" value="S-adenosyl-L-methionine-dependent methyltransferases"/>
    <property type="match status" value="1"/>
</dbReference>
<dbReference type="InterPro" id="IPR029063">
    <property type="entry name" value="SAM-dependent_MTases_sf"/>
</dbReference>
<keyword evidence="4 8" id="KW-0489">Methyltransferase</keyword>
<feature type="compositionally biased region" description="Acidic residues" evidence="9">
    <location>
        <begin position="711"/>
        <end position="721"/>
    </location>
</feature>
<feature type="compositionally biased region" description="Basic residues" evidence="9">
    <location>
        <begin position="986"/>
        <end position="1015"/>
    </location>
</feature>
<dbReference type="GO" id="GO:0000463">
    <property type="term" value="P:maturation of LSU-rRNA from tricistronic rRNA transcript (SSU-rRNA, 5.8S rRNA, LSU-rRNA)"/>
    <property type="evidence" value="ECO:0007669"/>
    <property type="project" value="TreeGrafter"/>
</dbReference>
<dbReference type="GO" id="GO:0005730">
    <property type="term" value="C:nucleolus"/>
    <property type="evidence" value="ECO:0007669"/>
    <property type="project" value="UniProtKB-SubCell"/>
</dbReference>
<dbReference type="AlphaFoldDB" id="A0A2A9M3H7"/>
<feature type="compositionally biased region" description="Basic and acidic residues" evidence="9">
    <location>
        <begin position="942"/>
        <end position="954"/>
    </location>
</feature>
<keyword evidence="2 8" id="KW-0690">Ribosome biogenesis</keyword>
<dbReference type="HAMAP" id="MF_03163">
    <property type="entry name" value="RNA_methyltr_E_SPB1"/>
    <property type="match status" value="1"/>
</dbReference>
<dbReference type="GeneID" id="40307326"/>
<dbReference type="InterPro" id="IPR012920">
    <property type="entry name" value="rRNA_MeTfrase_SPB1-like_C"/>
</dbReference>
<evidence type="ECO:0000313" key="13">
    <source>
        <dbReference type="EMBL" id="PFH31774.1"/>
    </source>
</evidence>
<dbReference type="VEuPathDB" id="ToxoDB:BESB_022660"/>
<evidence type="ECO:0000256" key="1">
    <source>
        <dbReference type="ARBA" id="ARBA00004604"/>
    </source>
</evidence>
<dbReference type="Proteomes" id="UP000224006">
    <property type="component" value="Chromosome XII"/>
</dbReference>
<dbReference type="InterPro" id="IPR002877">
    <property type="entry name" value="RNA_MeTrfase_FtsJ_dom"/>
</dbReference>
<feature type="compositionally biased region" description="Acidic residues" evidence="9">
    <location>
        <begin position="528"/>
        <end position="549"/>
    </location>
</feature>
<evidence type="ECO:0000256" key="9">
    <source>
        <dbReference type="SAM" id="MobiDB-lite"/>
    </source>
</evidence>
<dbReference type="OrthoDB" id="1287559at2759"/>
<feature type="binding site" evidence="8">
    <location>
        <position position="63"/>
    </location>
    <ligand>
        <name>S-adenosyl-L-methionine</name>
        <dbReference type="ChEBI" id="CHEBI:59789"/>
    </ligand>
</feature>
<dbReference type="GO" id="GO:0016435">
    <property type="term" value="F:rRNA (guanine) methyltransferase activity"/>
    <property type="evidence" value="ECO:0007669"/>
    <property type="project" value="TreeGrafter"/>
</dbReference>
<feature type="compositionally biased region" description="Basic and acidic residues" evidence="9">
    <location>
        <begin position="970"/>
        <end position="985"/>
    </location>
</feature>
<keyword evidence="6 8" id="KW-0949">S-adenosyl-L-methionine</keyword>
<dbReference type="GO" id="GO:0000466">
    <property type="term" value="P:maturation of 5.8S rRNA from tricistronic rRNA transcript (SSU-rRNA, 5.8S rRNA, LSU-rRNA)"/>
    <property type="evidence" value="ECO:0007669"/>
    <property type="project" value="TreeGrafter"/>
</dbReference>
<evidence type="ECO:0000259" key="12">
    <source>
        <dbReference type="Pfam" id="PF11861"/>
    </source>
</evidence>
<comment type="function">
    <text evidence="8">Probable methyltransferase involved in the maturation of rRNA and in the biogenesis of ribosomal subunits.</text>
</comment>
<gene>
    <name evidence="13" type="ORF">BESB_022660</name>
</gene>
<dbReference type="Pfam" id="PF01728">
    <property type="entry name" value="FtsJ"/>
    <property type="match status" value="1"/>
</dbReference>
<name>A0A2A9M3H7_BESBE</name>
<feature type="compositionally biased region" description="Low complexity" evidence="9">
    <location>
        <begin position="637"/>
        <end position="649"/>
    </location>
</feature>
<protein>
    <recommendedName>
        <fullName evidence="8">Putative rRNA methyltransferase</fullName>
        <ecNumber evidence="8">2.1.1.-</ecNumber>
    </recommendedName>
    <alternativeName>
        <fullName evidence="8">2'-O-ribose RNA methyltransferase SPB1 homolog</fullName>
    </alternativeName>
</protein>
<feature type="domain" description="Ribosomal RNA methyltransferase FtsJ" evidence="10">
    <location>
        <begin position="28"/>
        <end position="205"/>
    </location>
</feature>
<evidence type="ECO:0000256" key="2">
    <source>
        <dbReference type="ARBA" id="ARBA00022517"/>
    </source>
</evidence>
<feature type="region of interest" description="Disordered" evidence="9">
    <location>
        <begin position="402"/>
        <end position="431"/>
    </location>
</feature>
<reference evidence="13 14" key="1">
    <citation type="submission" date="2017-09" db="EMBL/GenBank/DDBJ databases">
        <title>Genome sequencing of Besnoitia besnoiti strain Bb-Ger1.</title>
        <authorList>
            <person name="Schares G."/>
            <person name="Venepally P."/>
            <person name="Lorenzi H.A."/>
        </authorList>
    </citation>
    <scope>NUCLEOTIDE SEQUENCE [LARGE SCALE GENOMIC DNA]</scope>
    <source>
        <strain evidence="13 14">Bb-Ger1</strain>
    </source>
</reference>
<feature type="domain" description="Ribosomal RNA methyltransferase SPB1-like C-terminal" evidence="11">
    <location>
        <begin position="794"/>
        <end position="997"/>
    </location>
</feature>
<feature type="compositionally biased region" description="Basic and acidic residues" evidence="9">
    <location>
        <begin position="605"/>
        <end position="617"/>
    </location>
</feature>
<keyword evidence="14" id="KW-1185">Reference proteome</keyword>